<gene>
    <name evidence="2" type="ORF">Taro_011637</name>
</gene>
<protein>
    <submittedName>
        <fullName evidence="2">Uncharacterized protein</fullName>
    </submittedName>
</protein>
<dbReference type="AlphaFoldDB" id="A0A843UGP1"/>
<feature type="non-terminal residue" evidence="2">
    <location>
        <position position="96"/>
    </location>
</feature>
<organism evidence="2 3">
    <name type="scientific">Colocasia esculenta</name>
    <name type="common">Wild taro</name>
    <name type="synonym">Arum esculentum</name>
    <dbReference type="NCBI Taxonomy" id="4460"/>
    <lineage>
        <taxon>Eukaryota</taxon>
        <taxon>Viridiplantae</taxon>
        <taxon>Streptophyta</taxon>
        <taxon>Embryophyta</taxon>
        <taxon>Tracheophyta</taxon>
        <taxon>Spermatophyta</taxon>
        <taxon>Magnoliopsida</taxon>
        <taxon>Liliopsida</taxon>
        <taxon>Araceae</taxon>
        <taxon>Aroideae</taxon>
        <taxon>Colocasieae</taxon>
        <taxon>Colocasia</taxon>
    </lineage>
</organism>
<feature type="region of interest" description="Disordered" evidence="1">
    <location>
        <begin position="1"/>
        <end position="40"/>
    </location>
</feature>
<evidence type="ECO:0000256" key="1">
    <source>
        <dbReference type="SAM" id="MobiDB-lite"/>
    </source>
</evidence>
<name>A0A843UGP1_COLES</name>
<dbReference type="EMBL" id="NMUH01000439">
    <property type="protein sequence ID" value="MQL79199.1"/>
    <property type="molecule type" value="Genomic_DNA"/>
</dbReference>
<dbReference type="Proteomes" id="UP000652761">
    <property type="component" value="Unassembled WGS sequence"/>
</dbReference>
<accession>A0A843UGP1</accession>
<evidence type="ECO:0000313" key="3">
    <source>
        <dbReference type="Proteomes" id="UP000652761"/>
    </source>
</evidence>
<reference evidence="2" key="1">
    <citation type="submission" date="2017-07" db="EMBL/GenBank/DDBJ databases">
        <title>Taro Niue Genome Assembly and Annotation.</title>
        <authorList>
            <person name="Atibalentja N."/>
            <person name="Keating K."/>
            <person name="Fields C.J."/>
        </authorList>
    </citation>
    <scope>NUCLEOTIDE SEQUENCE</scope>
    <source>
        <strain evidence="2">Niue_2</strain>
        <tissue evidence="2">Leaf</tissue>
    </source>
</reference>
<evidence type="ECO:0000313" key="2">
    <source>
        <dbReference type="EMBL" id="MQL79199.1"/>
    </source>
</evidence>
<sequence length="96" mass="10359">TAKPCRTGASITEPKVPNPSRRSPTGPEAHVPEPRRSRLTSGHAVELGIPILFVTIGAESPLPAGQWKEDPRTQLPRFSGEVPKVAFEVVNTKPKT</sequence>
<proteinExistence type="predicted"/>
<keyword evidence="3" id="KW-1185">Reference proteome</keyword>
<comment type="caution">
    <text evidence="2">The sequence shown here is derived from an EMBL/GenBank/DDBJ whole genome shotgun (WGS) entry which is preliminary data.</text>
</comment>